<accession>A0A9D5Q5L7</accession>
<dbReference type="EMBL" id="WJJP01000326">
    <property type="protein sequence ID" value="MBD3324959.1"/>
    <property type="molecule type" value="Genomic_DNA"/>
</dbReference>
<feature type="transmembrane region" description="Helical" evidence="1">
    <location>
        <begin position="442"/>
        <end position="460"/>
    </location>
</feature>
<proteinExistence type="predicted"/>
<feature type="transmembrane region" description="Helical" evidence="1">
    <location>
        <begin position="12"/>
        <end position="31"/>
    </location>
</feature>
<feature type="transmembrane region" description="Helical" evidence="1">
    <location>
        <begin position="387"/>
        <end position="408"/>
    </location>
</feature>
<feature type="domain" description="PA14" evidence="2">
    <location>
        <begin position="33"/>
        <end position="169"/>
    </location>
</feature>
<comment type="caution">
    <text evidence="3">The sequence shown here is derived from an EMBL/GenBank/DDBJ whole genome shotgun (WGS) entry which is preliminary data.</text>
</comment>
<feature type="transmembrane region" description="Helical" evidence="1">
    <location>
        <begin position="323"/>
        <end position="342"/>
    </location>
</feature>
<evidence type="ECO:0000313" key="3">
    <source>
        <dbReference type="EMBL" id="MBD3324959.1"/>
    </source>
</evidence>
<name>A0A9D5Q5L7_9BACT</name>
<feature type="non-terminal residue" evidence="3">
    <location>
        <position position="474"/>
    </location>
</feature>
<evidence type="ECO:0000259" key="2">
    <source>
        <dbReference type="PROSITE" id="PS51820"/>
    </source>
</evidence>
<feature type="transmembrane region" description="Helical" evidence="1">
    <location>
        <begin position="188"/>
        <end position="212"/>
    </location>
</feature>
<keyword evidence="1" id="KW-1133">Transmembrane helix</keyword>
<keyword evidence="1" id="KW-0472">Membrane</keyword>
<reference evidence="3" key="1">
    <citation type="submission" date="2019-11" db="EMBL/GenBank/DDBJ databases">
        <title>Microbial mats filling the niche in hypersaline microbial mats.</title>
        <authorList>
            <person name="Wong H.L."/>
            <person name="Macleod F.I."/>
            <person name="White R.A. III"/>
            <person name="Burns B.P."/>
        </authorList>
    </citation>
    <scope>NUCLEOTIDE SEQUENCE</scope>
    <source>
        <strain evidence="3">Rbin_158</strain>
    </source>
</reference>
<sequence length="474" mass="54063">MGRRRRAHIIQGLAIGLILLSLIEYGVLIFLRQETHGLSATYYANQQWQGPPALTKVDPEISSAALQQFRQTIPQNQFSIEWQGYIEIPETAVYTFATESDDGSWLFIDDQLVVDNGGVHGLVRKTGNIQLTQGQHPITIRYVQMGGYAVLRLAWQRGQSEFVPLPTEVLRPATIQTVSYRLYQAARLFQPAVLLLWACVLLAVVGGVLILYAKAHAAEIAHALKASPARFLTFFRTHRKQFLIGVLLTLGFFLGFALTYDVPPPGYDAYFFPQKQPESPVVDSKLALTQLFLAVICAYWTMAVVRYVKSRSLRSIFWKDKKIVFWAYFLIATGVFAVWLLGQWPGGMTPDSFWSWDQTLSLSFDDWHPYLYQVYLLMLRQFADSPATVAVFQILLTAGVGSYIFYFCIRQGVNWLYTLPFFLLFITSIPIGVYNITLWKDIPWSLCLVLTAFWIFRLQITKTTTGDRPPITRY</sequence>
<gene>
    <name evidence="3" type="ORF">GF339_10265</name>
</gene>
<dbReference type="Proteomes" id="UP000649604">
    <property type="component" value="Unassembled WGS sequence"/>
</dbReference>
<dbReference type="InterPro" id="IPR037524">
    <property type="entry name" value="PA14/GLEYA"/>
</dbReference>
<protein>
    <recommendedName>
        <fullName evidence="2">PA14 domain-containing protein</fullName>
    </recommendedName>
</protein>
<evidence type="ECO:0000256" key="1">
    <source>
        <dbReference type="SAM" id="Phobius"/>
    </source>
</evidence>
<organism evidence="3 4">
    <name type="scientific">candidate division KSB3 bacterium</name>
    <dbReference type="NCBI Taxonomy" id="2044937"/>
    <lineage>
        <taxon>Bacteria</taxon>
        <taxon>candidate division KSB3</taxon>
    </lineage>
</organism>
<keyword evidence="1" id="KW-0812">Transmembrane</keyword>
<dbReference type="Gene3D" id="3.90.182.10">
    <property type="entry name" value="Toxin - Anthrax Protective Antigen,domain 1"/>
    <property type="match status" value="1"/>
</dbReference>
<feature type="transmembrane region" description="Helical" evidence="1">
    <location>
        <begin position="287"/>
        <end position="308"/>
    </location>
</feature>
<feature type="transmembrane region" description="Helical" evidence="1">
    <location>
        <begin position="415"/>
        <end position="436"/>
    </location>
</feature>
<evidence type="ECO:0000313" key="4">
    <source>
        <dbReference type="Proteomes" id="UP000649604"/>
    </source>
</evidence>
<dbReference type="Pfam" id="PF07691">
    <property type="entry name" value="PA14"/>
    <property type="match status" value="1"/>
</dbReference>
<dbReference type="SMART" id="SM00758">
    <property type="entry name" value="PA14"/>
    <property type="match status" value="1"/>
</dbReference>
<dbReference type="InterPro" id="IPR011658">
    <property type="entry name" value="PA14_dom"/>
</dbReference>
<dbReference type="AlphaFoldDB" id="A0A9D5Q5L7"/>
<dbReference type="PROSITE" id="PS51820">
    <property type="entry name" value="PA14"/>
    <property type="match status" value="1"/>
</dbReference>
<dbReference type="SUPFAM" id="SSF56988">
    <property type="entry name" value="Anthrax protective antigen"/>
    <property type="match status" value="1"/>
</dbReference>
<feature type="transmembrane region" description="Helical" evidence="1">
    <location>
        <begin position="242"/>
        <end position="260"/>
    </location>
</feature>